<gene>
    <name evidence="3" type="ORF">KQI82_01500</name>
</gene>
<proteinExistence type="predicted"/>
<evidence type="ECO:0000256" key="2">
    <source>
        <dbReference type="SAM" id="SignalP"/>
    </source>
</evidence>
<evidence type="ECO:0000313" key="3">
    <source>
        <dbReference type="EMBL" id="MBU5625608.1"/>
    </source>
</evidence>
<keyword evidence="2" id="KW-0732">Signal</keyword>
<comment type="caution">
    <text evidence="3">The sequence shown here is derived from an EMBL/GenBank/DDBJ whole genome shotgun (WGS) entry which is preliminary data.</text>
</comment>
<keyword evidence="1" id="KW-1133">Transmembrane helix</keyword>
<keyword evidence="1" id="KW-0472">Membrane</keyword>
<sequence>MKRLAVWLLLIVCMTTWAAADVIWVPEDDFLNKHMDEAQHEGRSYYANSPRGSVCLYKEPLGQEAIERGENGFVVGKTLGEIQNEHLMYIDFTLSYEGQLWGVAEYTTGTDGDLMSWKTGDDGGTGWVRMSEMTVRYDQRSFEEEHGADFAAYGGGYDSLLTDQTLCLYEYPGSGSFIGEIKGDQDYPVAFSETWTDEDGQVWGHVPYHMGMRGWVCLHDPADSGLPQMRGTEYDFYPKAVLEFPVGEEGSSSTLQTAPETADSSLWIAVVLVLGVSGVTLLMLSVMRRKRN</sequence>
<dbReference type="EMBL" id="JAHLQN010000001">
    <property type="protein sequence ID" value="MBU5625608.1"/>
    <property type="molecule type" value="Genomic_DNA"/>
</dbReference>
<keyword evidence="1" id="KW-0812">Transmembrane</keyword>
<accession>A0ABS6F5N8</accession>
<protein>
    <submittedName>
        <fullName evidence="3">Uncharacterized protein</fullName>
    </submittedName>
</protein>
<name>A0ABS6F5N8_9FIRM</name>
<feature type="transmembrane region" description="Helical" evidence="1">
    <location>
        <begin position="266"/>
        <end position="287"/>
    </location>
</feature>
<evidence type="ECO:0000256" key="1">
    <source>
        <dbReference type="SAM" id="Phobius"/>
    </source>
</evidence>
<evidence type="ECO:0000313" key="4">
    <source>
        <dbReference type="Proteomes" id="UP000787672"/>
    </source>
</evidence>
<feature type="signal peptide" evidence="2">
    <location>
        <begin position="1"/>
        <end position="19"/>
    </location>
</feature>
<feature type="chain" id="PRO_5046425943" evidence="2">
    <location>
        <begin position="20"/>
        <end position="292"/>
    </location>
</feature>
<organism evidence="3 4">
    <name type="scientific">Dysosmobacter acutus</name>
    <dbReference type="NCBI Taxonomy" id="2841504"/>
    <lineage>
        <taxon>Bacteria</taxon>
        <taxon>Bacillati</taxon>
        <taxon>Bacillota</taxon>
        <taxon>Clostridia</taxon>
        <taxon>Eubacteriales</taxon>
        <taxon>Oscillospiraceae</taxon>
        <taxon>Dysosmobacter</taxon>
    </lineage>
</organism>
<dbReference type="RefSeq" id="WP_216557718.1">
    <property type="nucleotide sequence ID" value="NZ_JAHLQN010000001.1"/>
</dbReference>
<keyword evidence="4" id="KW-1185">Reference proteome</keyword>
<dbReference type="Proteomes" id="UP000787672">
    <property type="component" value="Unassembled WGS sequence"/>
</dbReference>
<reference evidence="3 4" key="1">
    <citation type="submission" date="2021-06" db="EMBL/GenBank/DDBJ databases">
        <authorList>
            <person name="Sun Q."/>
            <person name="Li D."/>
        </authorList>
    </citation>
    <scope>NUCLEOTIDE SEQUENCE [LARGE SCALE GENOMIC DNA]</scope>
    <source>
        <strain evidence="3 4">MSJ-2</strain>
    </source>
</reference>